<evidence type="ECO:0000259" key="1">
    <source>
        <dbReference type="PROSITE" id="PS50280"/>
    </source>
</evidence>
<dbReference type="Proteomes" id="UP000023152">
    <property type="component" value="Unassembled WGS sequence"/>
</dbReference>
<dbReference type="SMART" id="SM00317">
    <property type="entry name" value="SET"/>
    <property type="match status" value="1"/>
</dbReference>
<dbReference type="Gene3D" id="2.170.270.10">
    <property type="entry name" value="SET domain"/>
    <property type="match status" value="1"/>
</dbReference>
<dbReference type="InterPro" id="IPR046341">
    <property type="entry name" value="SET_dom_sf"/>
</dbReference>
<dbReference type="EMBL" id="ASPP01018691">
    <property type="protein sequence ID" value="ETO15927.1"/>
    <property type="molecule type" value="Genomic_DNA"/>
</dbReference>
<feature type="domain" description="SET" evidence="1">
    <location>
        <begin position="25"/>
        <end position="143"/>
    </location>
</feature>
<reference evidence="2 3" key="1">
    <citation type="journal article" date="2013" name="Curr. Biol.">
        <title>The Genome of the Foraminiferan Reticulomyxa filosa.</title>
        <authorList>
            <person name="Glockner G."/>
            <person name="Hulsmann N."/>
            <person name="Schleicher M."/>
            <person name="Noegel A.A."/>
            <person name="Eichinger L."/>
            <person name="Gallinger C."/>
            <person name="Pawlowski J."/>
            <person name="Sierra R."/>
            <person name="Euteneuer U."/>
            <person name="Pillet L."/>
            <person name="Moustafa A."/>
            <person name="Platzer M."/>
            <person name="Groth M."/>
            <person name="Szafranski K."/>
            <person name="Schliwa M."/>
        </authorList>
    </citation>
    <scope>NUCLEOTIDE SEQUENCE [LARGE SCALE GENOMIC DNA]</scope>
</reference>
<protein>
    <submittedName>
        <fullName evidence="2">Set domain protein</fullName>
    </submittedName>
</protein>
<organism evidence="2 3">
    <name type="scientific">Reticulomyxa filosa</name>
    <dbReference type="NCBI Taxonomy" id="46433"/>
    <lineage>
        <taxon>Eukaryota</taxon>
        <taxon>Sar</taxon>
        <taxon>Rhizaria</taxon>
        <taxon>Retaria</taxon>
        <taxon>Foraminifera</taxon>
        <taxon>Monothalamids</taxon>
        <taxon>Reticulomyxidae</taxon>
        <taxon>Reticulomyxa</taxon>
    </lineage>
</organism>
<gene>
    <name evidence="2" type="ORF">RFI_21436</name>
</gene>
<dbReference type="PROSITE" id="PS50280">
    <property type="entry name" value="SET"/>
    <property type="match status" value="1"/>
</dbReference>
<evidence type="ECO:0000313" key="2">
    <source>
        <dbReference type="EMBL" id="ETO15927.1"/>
    </source>
</evidence>
<dbReference type="SUPFAM" id="SSF82199">
    <property type="entry name" value="SET domain"/>
    <property type="match status" value="1"/>
</dbReference>
<evidence type="ECO:0000313" key="3">
    <source>
        <dbReference type="Proteomes" id="UP000023152"/>
    </source>
</evidence>
<dbReference type="InterPro" id="IPR001214">
    <property type="entry name" value="SET_dom"/>
</dbReference>
<name>X6MR81_RETFI</name>
<dbReference type="AlphaFoldDB" id="X6MR81"/>
<accession>X6MR81</accession>
<keyword evidence="3" id="KW-1185">Reference proteome</keyword>
<comment type="caution">
    <text evidence="2">The sequence shown here is derived from an EMBL/GenBank/DDBJ whole genome shotgun (WGS) entry which is preliminary data.</text>
</comment>
<dbReference type="OrthoDB" id="5792673at2759"/>
<dbReference type="OMA" id="WCERWGE"/>
<proteinExistence type="predicted"/>
<sequence>MNEQSAKTYTPILTSCDNSNERKYVRIEKITDPKHPAFGGFGLFATKKIQSNFHICDYKGLVQRHETESQTSDYIIQFVDGLSCDAEKYGNVARFINDYRNIAIRPNVKFENYFSKKSGHVRIGVFALNKPIRQGEELLVTYGKGFWEARKTCS</sequence>
<dbReference type="Pfam" id="PF00856">
    <property type="entry name" value="SET"/>
    <property type="match status" value="1"/>
</dbReference>